<evidence type="ECO:0000313" key="14">
    <source>
        <dbReference type="EMBL" id="RBO98546.1"/>
    </source>
</evidence>
<dbReference type="GO" id="GO:0009029">
    <property type="term" value="F:lipid-A 4'-kinase activity"/>
    <property type="evidence" value="ECO:0007669"/>
    <property type="project" value="UniProtKB-UniRule"/>
</dbReference>
<keyword evidence="5 13" id="KW-0444">Lipid biosynthesis</keyword>
<evidence type="ECO:0000256" key="6">
    <source>
        <dbReference type="ARBA" id="ARBA00022556"/>
    </source>
</evidence>
<evidence type="ECO:0000256" key="5">
    <source>
        <dbReference type="ARBA" id="ARBA00022516"/>
    </source>
</evidence>
<evidence type="ECO:0000256" key="8">
    <source>
        <dbReference type="ARBA" id="ARBA00022741"/>
    </source>
</evidence>
<evidence type="ECO:0000256" key="11">
    <source>
        <dbReference type="ARBA" id="ARBA00023098"/>
    </source>
</evidence>
<evidence type="ECO:0000256" key="9">
    <source>
        <dbReference type="ARBA" id="ARBA00022777"/>
    </source>
</evidence>
<comment type="catalytic activity">
    <reaction evidence="13">
        <text>a lipid A disaccharide + ATP = a lipid IVA + ADP + H(+)</text>
        <dbReference type="Rhea" id="RHEA:67840"/>
        <dbReference type="ChEBI" id="CHEBI:15378"/>
        <dbReference type="ChEBI" id="CHEBI:30616"/>
        <dbReference type="ChEBI" id="CHEBI:176343"/>
        <dbReference type="ChEBI" id="CHEBI:176425"/>
        <dbReference type="ChEBI" id="CHEBI:456216"/>
        <dbReference type="EC" id="2.7.1.130"/>
    </reaction>
</comment>
<proteinExistence type="inferred from homology"/>
<sequence>MAAGKSQRDASSFWWDKAGWQACMLSPLAAIYGSVAKKRMINTEPPQIDLPVLCIGNFTVGGAGKTPTCIAFAEAAKAEGFKPGIVSRGYGGSFKGVHLVDPARDTAKLTGDEPLLLARHAMVAVCANRLNAAQLLEQQGCDFIIMDDGFQSARLFYDYALVVIDAARGIGNGRIIPAGPLRAPLPAQMQQASALLRITPNHLKGHDASENVIRMAARGNKPFFDARLVSVAEQPAEGKGFLAFAGIGNPQKFYSSVTELGGEVVISRSFGDHYSYKPEDIRKLLAEAREANLILATTAKDYVRLREIQSSVEGDWLREIAIFDVRLDFGREKILQRIIKTTRQNFLERSLEI</sequence>
<dbReference type="Proteomes" id="UP000252893">
    <property type="component" value="Unassembled WGS sequence"/>
</dbReference>
<dbReference type="GO" id="GO:0005886">
    <property type="term" value="C:plasma membrane"/>
    <property type="evidence" value="ECO:0007669"/>
    <property type="project" value="TreeGrafter"/>
</dbReference>
<keyword evidence="8 13" id="KW-0547">Nucleotide-binding</keyword>
<protein>
    <recommendedName>
        <fullName evidence="4 13">Tetraacyldisaccharide 4'-kinase</fullName>
        <ecNumber evidence="3 13">2.7.1.130</ecNumber>
    </recommendedName>
    <alternativeName>
        <fullName evidence="12 13">Lipid A 4'-kinase</fullName>
    </alternativeName>
</protein>
<dbReference type="SUPFAM" id="SSF52540">
    <property type="entry name" value="P-loop containing nucleoside triphosphate hydrolases"/>
    <property type="match status" value="1"/>
</dbReference>
<evidence type="ECO:0000256" key="1">
    <source>
        <dbReference type="ARBA" id="ARBA00002274"/>
    </source>
</evidence>
<dbReference type="InterPro" id="IPR027417">
    <property type="entry name" value="P-loop_NTPase"/>
</dbReference>
<keyword evidence="15" id="KW-1185">Reference proteome</keyword>
<dbReference type="UniPathway" id="UPA00359">
    <property type="reaction ID" value="UER00482"/>
</dbReference>
<dbReference type="EC" id="2.7.1.130" evidence="3 13"/>
<evidence type="ECO:0000256" key="7">
    <source>
        <dbReference type="ARBA" id="ARBA00022679"/>
    </source>
</evidence>
<gene>
    <name evidence="13" type="primary">lpxK</name>
    <name evidence="14" type="ORF">DFR47_101143</name>
</gene>
<dbReference type="GO" id="GO:0009244">
    <property type="term" value="P:lipopolysaccharide core region biosynthetic process"/>
    <property type="evidence" value="ECO:0007669"/>
    <property type="project" value="TreeGrafter"/>
</dbReference>
<keyword evidence="9 13" id="KW-0418">Kinase</keyword>
<comment type="caution">
    <text evidence="14">The sequence shown here is derived from an EMBL/GenBank/DDBJ whole genome shotgun (WGS) entry which is preliminary data.</text>
</comment>
<keyword evidence="11 13" id="KW-0443">Lipid metabolism</keyword>
<dbReference type="GO" id="GO:0009245">
    <property type="term" value="P:lipid A biosynthetic process"/>
    <property type="evidence" value="ECO:0007669"/>
    <property type="project" value="UniProtKB-UniRule"/>
</dbReference>
<organism evidence="14 15">
    <name type="scientific">Pseudochrobactrum asaccharolyticum</name>
    <dbReference type="NCBI Taxonomy" id="354351"/>
    <lineage>
        <taxon>Bacteria</taxon>
        <taxon>Pseudomonadati</taxon>
        <taxon>Pseudomonadota</taxon>
        <taxon>Alphaproteobacteria</taxon>
        <taxon>Hyphomicrobiales</taxon>
        <taxon>Brucellaceae</taxon>
        <taxon>Pseudochrobactrum</taxon>
    </lineage>
</organism>
<dbReference type="InterPro" id="IPR003758">
    <property type="entry name" value="LpxK"/>
</dbReference>
<evidence type="ECO:0000313" key="15">
    <source>
        <dbReference type="Proteomes" id="UP000252893"/>
    </source>
</evidence>
<name>A0A366E858_9HYPH</name>
<dbReference type="HAMAP" id="MF_00409">
    <property type="entry name" value="LpxK"/>
    <property type="match status" value="1"/>
</dbReference>
<dbReference type="NCBIfam" id="TIGR00682">
    <property type="entry name" value="lpxK"/>
    <property type="match status" value="1"/>
</dbReference>
<dbReference type="EMBL" id="QNRH01000001">
    <property type="protein sequence ID" value="RBO98546.1"/>
    <property type="molecule type" value="Genomic_DNA"/>
</dbReference>
<dbReference type="OrthoDB" id="9766423at2"/>
<evidence type="ECO:0000256" key="12">
    <source>
        <dbReference type="ARBA" id="ARBA00029757"/>
    </source>
</evidence>
<comment type="similarity">
    <text evidence="13">Belongs to the LpxK family.</text>
</comment>
<dbReference type="RefSeq" id="WP_113942509.1">
    <property type="nucleotide sequence ID" value="NZ_JBHEEG010000003.1"/>
</dbReference>
<evidence type="ECO:0000256" key="13">
    <source>
        <dbReference type="HAMAP-Rule" id="MF_00409"/>
    </source>
</evidence>
<reference evidence="14 15" key="1">
    <citation type="submission" date="2018-06" db="EMBL/GenBank/DDBJ databases">
        <title>Genomic Encyclopedia of Type Strains, Phase IV (KMG-IV): sequencing the most valuable type-strain genomes for metagenomic binning, comparative biology and taxonomic classification.</title>
        <authorList>
            <person name="Goeker M."/>
        </authorList>
    </citation>
    <scope>NUCLEOTIDE SEQUENCE [LARGE SCALE GENOMIC DNA]</scope>
    <source>
        <strain evidence="14 15">DSM 25619</strain>
    </source>
</reference>
<dbReference type="PANTHER" id="PTHR42724:SF1">
    <property type="entry name" value="TETRAACYLDISACCHARIDE 4'-KINASE, MITOCHONDRIAL-RELATED"/>
    <property type="match status" value="1"/>
</dbReference>
<keyword evidence="7 13" id="KW-0808">Transferase</keyword>
<dbReference type="PANTHER" id="PTHR42724">
    <property type="entry name" value="TETRAACYLDISACCHARIDE 4'-KINASE"/>
    <property type="match status" value="1"/>
</dbReference>
<evidence type="ECO:0000256" key="10">
    <source>
        <dbReference type="ARBA" id="ARBA00022840"/>
    </source>
</evidence>
<evidence type="ECO:0000256" key="3">
    <source>
        <dbReference type="ARBA" id="ARBA00012071"/>
    </source>
</evidence>
<keyword evidence="6 13" id="KW-0441">Lipid A biosynthesis</keyword>
<feature type="binding site" evidence="13">
    <location>
        <begin position="59"/>
        <end position="66"/>
    </location>
    <ligand>
        <name>ATP</name>
        <dbReference type="ChEBI" id="CHEBI:30616"/>
    </ligand>
</feature>
<keyword evidence="10 13" id="KW-0067">ATP-binding</keyword>
<dbReference type="GO" id="GO:0005524">
    <property type="term" value="F:ATP binding"/>
    <property type="evidence" value="ECO:0007669"/>
    <property type="project" value="UniProtKB-UniRule"/>
</dbReference>
<dbReference type="AlphaFoldDB" id="A0A366E858"/>
<comment type="pathway">
    <text evidence="2 13">Glycolipid biosynthesis; lipid IV(A) biosynthesis; lipid IV(A) from (3R)-3-hydroxytetradecanoyl-[acyl-carrier-protein] and UDP-N-acetyl-alpha-D-glucosamine: step 6/6.</text>
</comment>
<evidence type="ECO:0000256" key="2">
    <source>
        <dbReference type="ARBA" id="ARBA00004870"/>
    </source>
</evidence>
<dbReference type="Pfam" id="PF02606">
    <property type="entry name" value="LpxK"/>
    <property type="match status" value="1"/>
</dbReference>
<accession>A0A366E858</accession>
<comment type="function">
    <text evidence="1 13">Transfers the gamma-phosphate of ATP to the 4'-position of a tetraacyldisaccharide 1-phosphate intermediate (termed DS-1-P) to form tetraacyldisaccharide 1,4'-bis-phosphate (lipid IVA).</text>
</comment>
<evidence type="ECO:0000256" key="4">
    <source>
        <dbReference type="ARBA" id="ARBA00016436"/>
    </source>
</evidence>